<feature type="transmembrane region" description="Helical" evidence="6">
    <location>
        <begin position="188"/>
        <end position="205"/>
    </location>
</feature>
<gene>
    <name evidence="7" type="ORF">BC777_2503</name>
</gene>
<feature type="transmembrane region" description="Helical" evidence="6">
    <location>
        <begin position="73"/>
        <end position="93"/>
    </location>
</feature>
<keyword evidence="4 6" id="KW-1133">Transmembrane helix</keyword>
<evidence type="ECO:0000256" key="4">
    <source>
        <dbReference type="ARBA" id="ARBA00022989"/>
    </source>
</evidence>
<comment type="caution">
    <text evidence="7">The sequence shown here is derived from an EMBL/GenBank/DDBJ whole genome shotgun (WGS) entry which is preliminary data.</text>
</comment>
<evidence type="ECO:0000256" key="3">
    <source>
        <dbReference type="ARBA" id="ARBA00022692"/>
    </source>
</evidence>
<dbReference type="RefSeq" id="WP_100368465.1">
    <property type="nucleotide sequence ID" value="NZ_PGTY01000002.1"/>
</dbReference>
<accession>A0A2M8W5E2</accession>
<keyword evidence="3 6" id="KW-0812">Transmembrane</keyword>
<evidence type="ECO:0000256" key="1">
    <source>
        <dbReference type="ARBA" id="ARBA00004651"/>
    </source>
</evidence>
<organism evidence="7 8">
    <name type="scientific">Yoonia maricola</name>
    <dbReference type="NCBI Taxonomy" id="420999"/>
    <lineage>
        <taxon>Bacteria</taxon>
        <taxon>Pseudomonadati</taxon>
        <taxon>Pseudomonadota</taxon>
        <taxon>Alphaproteobacteria</taxon>
        <taxon>Rhodobacterales</taxon>
        <taxon>Paracoccaceae</taxon>
        <taxon>Yoonia</taxon>
    </lineage>
</organism>
<dbReference type="PANTHER" id="PTHR30086:SF20">
    <property type="entry name" value="ARGININE EXPORTER PROTEIN ARGO-RELATED"/>
    <property type="match status" value="1"/>
</dbReference>
<proteinExistence type="predicted"/>
<dbReference type="AlphaFoldDB" id="A0A2M8W5E2"/>
<feature type="transmembrane region" description="Helical" evidence="6">
    <location>
        <begin position="6"/>
        <end position="29"/>
    </location>
</feature>
<feature type="transmembrane region" description="Helical" evidence="6">
    <location>
        <begin position="114"/>
        <end position="135"/>
    </location>
</feature>
<keyword evidence="2" id="KW-1003">Cell membrane</keyword>
<dbReference type="OrthoDB" id="9804822at2"/>
<protein>
    <submittedName>
        <fullName evidence="7">Threonine/homoserine/homoserine lactone efflux protein</fullName>
    </submittedName>
</protein>
<feature type="transmembrane region" description="Helical" evidence="6">
    <location>
        <begin position="41"/>
        <end position="67"/>
    </location>
</feature>
<comment type="subcellular location">
    <subcellularLocation>
        <location evidence="1">Cell membrane</location>
        <topology evidence="1">Multi-pass membrane protein</topology>
    </subcellularLocation>
</comment>
<evidence type="ECO:0000313" key="7">
    <source>
        <dbReference type="EMBL" id="PJI86145.1"/>
    </source>
</evidence>
<name>A0A2M8W5E2_9RHOB</name>
<evidence type="ECO:0000313" key="8">
    <source>
        <dbReference type="Proteomes" id="UP000228531"/>
    </source>
</evidence>
<keyword evidence="8" id="KW-1185">Reference proteome</keyword>
<evidence type="ECO:0000256" key="2">
    <source>
        <dbReference type="ARBA" id="ARBA00022475"/>
    </source>
</evidence>
<dbReference type="Pfam" id="PF01810">
    <property type="entry name" value="LysE"/>
    <property type="match status" value="1"/>
</dbReference>
<feature type="transmembrane region" description="Helical" evidence="6">
    <location>
        <begin position="147"/>
        <end position="168"/>
    </location>
</feature>
<dbReference type="EMBL" id="PGTY01000002">
    <property type="protein sequence ID" value="PJI86145.1"/>
    <property type="molecule type" value="Genomic_DNA"/>
</dbReference>
<dbReference type="GO" id="GO:0005886">
    <property type="term" value="C:plasma membrane"/>
    <property type="evidence" value="ECO:0007669"/>
    <property type="project" value="UniProtKB-SubCell"/>
</dbReference>
<sequence length="206" mass="21558">MTITAYDMLLYAGALVILFMTPGPVWVALLARSLSGGFQAAWPLAIGVAIGDILWPLVAVLGVAWLVSEVEGFMIILKYVAVLVFMLMGAALIRNADHALDANSRLTRPGMWAGFVAGVAVIVGNPKAALFYMGILPGFFDLSAVTALDMVAICTLSFVVPLIGNLILAASVDQVRGVLKSSAAVRRMNIIAGCLLIGVGIVIGLT</sequence>
<dbReference type="GO" id="GO:0015171">
    <property type="term" value="F:amino acid transmembrane transporter activity"/>
    <property type="evidence" value="ECO:0007669"/>
    <property type="project" value="TreeGrafter"/>
</dbReference>
<evidence type="ECO:0000256" key="6">
    <source>
        <dbReference type="SAM" id="Phobius"/>
    </source>
</evidence>
<dbReference type="Proteomes" id="UP000228531">
    <property type="component" value="Unassembled WGS sequence"/>
</dbReference>
<keyword evidence="5 6" id="KW-0472">Membrane</keyword>
<reference evidence="7 8" key="1">
    <citation type="submission" date="2017-11" db="EMBL/GenBank/DDBJ databases">
        <title>Genomic Encyclopedia of Archaeal and Bacterial Type Strains, Phase II (KMG-II): From Individual Species to Whole Genera.</title>
        <authorList>
            <person name="Goeker M."/>
        </authorList>
    </citation>
    <scope>NUCLEOTIDE SEQUENCE [LARGE SCALE GENOMIC DNA]</scope>
    <source>
        <strain evidence="7 8">DSM 29128</strain>
    </source>
</reference>
<evidence type="ECO:0000256" key="5">
    <source>
        <dbReference type="ARBA" id="ARBA00023136"/>
    </source>
</evidence>
<dbReference type="PANTHER" id="PTHR30086">
    <property type="entry name" value="ARGININE EXPORTER PROTEIN ARGO"/>
    <property type="match status" value="1"/>
</dbReference>
<dbReference type="InterPro" id="IPR001123">
    <property type="entry name" value="LeuE-type"/>
</dbReference>